<organism evidence="2">
    <name type="scientific">Pseudoalteromonas prydzensis</name>
    <dbReference type="NCBI Taxonomy" id="182141"/>
    <lineage>
        <taxon>Bacteria</taxon>
        <taxon>Pseudomonadati</taxon>
        <taxon>Pseudomonadota</taxon>
        <taxon>Gammaproteobacteria</taxon>
        <taxon>Alteromonadales</taxon>
        <taxon>Pseudoalteromonadaceae</taxon>
        <taxon>Pseudoalteromonas</taxon>
    </lineage>
</organism>
<dbReference type="Proteomes" id="UP000886188">
    <property type="component" value="Unassembled WGS sequence"/>
</dbReference>
<name>A0A7V1D1Z4_9GAMM</name>
<proteinExistence type="predicted"/>
<feature type="chain" id="PRO_5030656100" evidence="1">
    <location>
        <begin position="25"/>
        <end position="165"/>
    </location>
</feature>
<protein>
    <submittedName>
        <fullName evidence="2">Uncharacterized protein</fullName>
    </submittedName>
</protein>
<feature type="signal peptide" evidence="1">
    <location>
        <begin position="1"/>
        <end position="24"/>
    </location>
</feature>
<comment type="caution">
    <text evidence="2">The sequence shown here is derived from an EMBL/GenBank/DDBJ whole genome shotgun (WGS) entry which is preliminary data.</text>
</comment>
<keyword evidence="1" id="KW-0732">Signal</keyword>
<reference evidence="2" key="1">
    <citation type="journal article" date="2020" name="mSystems">
        <title>Genome- and Community-Level Interaction Insights into Carbon Utilization and Element Cycling Functions of Hydrothermarchaeota in Hydrothermal Sediment.</title>
        <authorList>
            <person name="Zhou Z."/>
            <person name="Liu Y."/>
            <person name="Xu W."/>
            <person name="Pan J."/>
            <person name="Luo Z.H."/>
            <person name="Li M."/>
        </authorList>
    </citation>
    <scope>NUCLEOTIDE SEQUENCE [LARGE SCALE GENOMIC DNA]</scope>
    <source>
        <strain evidence="2">HyVt-346</strain>
    </source>
</reference>
<dbReference type="EMBL" id="DRGM01000185">
    <property type="protein sequence ID" value="HEA18447.1"/>
    <property type="molecule type" value="Genomic_DNA"/>
</dbReference>
<sequence>MIRFRLVLTVLLMFAALFSVQATAASSMAVIQTQSSVLVGAEIFSQFSDFQPKAANTAVSSHLSVSKQVAMLAADQQPQGSGFESLQPRLTVSNSSLFLYPSQVEPNYAAIFEFFVPSLARQLYLQPLEPPTRLPWFVSYDGKKSRLSGWKDANLQYRAVLTYHS</sequence>
<dbReference type="AlphaFoldDB" id="A0A7V1D1Z4"/>
<evidence type="ECO:0000313" key="2">
    <source>
        <dbReference type="EMBL" id="HEA18447.1"/>
    </source>
</evidence>
<evidence type="ECO:0000256" key="1">
    <source>
        <dbReference type="SAM" id="SignalP"/>
    </source>
</evidence>
<dbReference type="RefSeq" id="WP_304184641.1">
    <property type="nucleotide sequence ID" value="NZ_DRGM01000185.1"/>
</dbReference>
<gene>
    <name evidence="2" type="ORF">ENH88_18790</name>
</gene>
<accession>A0A7V1D1Z4</accession>